<proteinExistence type="predicted"/>
<organism evidence="1">
    <name type="scientific">Salmonella sp. 14</name>
    <dbReference type="NCBI Taxonomy" id="1179812"/>
    <lineage>
        <taxon>Bacteria</taxon>
        <taxon>Pseudomonadati</taxon>
        <taxon>Pseudomonadota</taxon>
        <taxon>Gammaproteobacteria</taxon>
        <taxon>Enterobacterales</taxon>
        <taxon>Enterobacteriaceae</taxon>
        <taxon>Salmonella</taxon>
    </lineage>
</organism>
<evidence type="ECO:0000313" key="1">
    <source>
        <dbReference type="EMBL" id="AFK90106.1"/>
    </source>
</evidence>
<accession>I3W3C9</accession>
<keyword evidence="1" id="KW-0614">Plasmid</keyword>
<reference evidence="1" key="1">
    <citation type="submission" date="2012-01" db="EMBL/GenBank/DDBJ databases">
        <authorList>
            <person name="Summers A.O."/>
            <person name="Wireman J."/>
        </authorList>
    </citation>
    <scope>NUCLEOTIDE SEQUENCE</scope>
    <source>
        <strain evidence="1">14</strain>
        <plasmid evidence="1">p14-120</plasmid>
    </source>
</reference>
<dbReference type="EMBL" id="JQ418538">
    <property type="protein sequence ID" value="AFK90106.1"/>
    <property type="molecule type" value="Genomic_DNA"/>
</dbReference>
<dbReference type="AlphaFoldDB" id="I3W3C9"/>
<protein>
    <submittedName>
        <fullName evidence="1">Uncharacterized protein</fullName>
    </submittedName>
</protein>
<name>I3W3C9_9ENTR</name>
<sequence length="43" mass="4937">MDKPAGRVSQSHWGIVQQYQFLPGHGYLRASKLMIKKERGHCP</sequence>
<geneLocation type="plasmid" evidence="1">
    <name>p14-120</name>
</geneLocation>